<name>A0A2M4DFG2_ANODA</name>
<sequence>MIVSMVVHMVVLSMMWMAARRCSCFCDCCCCRCLGCCCCCLVLEKFCNRFCCDEATATAVVVAGTIAPLVVSARSPIMGPSLIVTSVLVTATG</sequence>
<protein>
    <submittedName>
        <fullName evidence="2">Putative secreted protein</fullName>
    </submittedName>
</protein>
<organism evidence="2">
    <name type="scientific">Anopheles darlingi</name>
    <name type="common">Mosquito</name>
    <dbReference type="NCBI Taxonomy" id="43151"/>
    <lineage>
        <taxon>Eukaryota</taxon>
        <taxon>Metazoa</taxon>
        <taxon>Ecdysozoa</taxon>
        <taxon>Arthropoda</taxon>
        <taxon>Hexapoda</taxon>
        <taxon>Insecta</taxon>
        <taxon>Pterygota</taxon>
        <taxon>Neoptera</taxon>
        <taxon>Endopterygota</taxon>
        <taxon>Diptera</taxon>
        <taxon>Nematocera</taxon>
        <taxon>Culicoidea</taxon>
        <taxon>Culicidae</taxon>
        <taxon>Anophelinae</taxon>
        <taxon>Anopheles</taxon>
    </lineage>
</organism>
<proteinExistence type="predicted"/>
<accession>A0A2M4DFG2</accession>
<reference evidence="2" key="1">
    <citation type="submission" date="2018-01" db="EMBL/GenBank/DDBJ databases">
        <title>An insight into the sialome of Amazonian anophelines.</title>
        <authorList>
            <person name="Ribeiro J.M."/>
            <person name="Scarpassa V."/>
            <person name="Calvo E."/>
        </authorList>
    </citation>
    <scope>NUCLEOTIDE SEQUENCE</scope>
</reference>
<feature type="chain" id="PRO_5014908591" evidence="1">
    <location>
        <begin position="25"/>
        <end position="93"/>
    </location>
</feature>
<feature type="signal peptide" evidence="1">
    <location>
        <begin position="1"/>
        <end position="24"/>
    </location>
</feature>
<keyword evidence="1" id="KW-0732">Signal</keyword>
<dbReference type="AlphaFoldDB" id="A0A2M4DFG2"/>
<evidence type="ECO:0000313" key="2">
    <source>
        <dbReference type="EMBL" id="MBW76263.1"/>
    </source>
</evidence>
<dbReference type="EMBL" id="GGFL01012085">
    <property type="protein sequence ID" value="MBW76263.1"/>
    <property type="molecule type" value="Transcribed_RNA"/>
</dbReference>
<evidence type="ECO:0000256" key="1">
    <source>
        <dbReference type="SAM" id="SignalP"/>
    </source>
</evidence>